<evidence type="ECO:0000313" key="5">
    <source>
        <dbReference type="EMBL" id="KAK1384013.1"/>
    </source>
</evidence>
<dbReference type="EMBL" id="JAUIZM010000005">
    <property type="protein sequence ID" value="KAK1384013.1"/>
    <property type="molecule type" value="Genomic_DNA"/>
</dbReference>
<feature type="compositionally biased region" description="Polar residues" evidence="3">
    <location>
        <begin position="553"/>
        <end position="566"/>
    </location>
</feature>
<comment type="subcellular location">
    <subcellularLocation>
        <location evidence="1">Nucleus</location>
    </subcellularLocation>
</comment>
<reference evidence="5" key="1">
    <citation type="submission" date="2023-02" db="EMBL/GenBank/DDBJ databases">
        <title>Genome of toxic invasive species Heracleum sosnowskyi carries increased number of genes despite the absence of recent whole-genome duplications.</title>
        <authorList>
            <person name="Schelkunov M."/>
            <person name="Shtratnikova V."/>
            <person name="Makarenko M."/>
            <person name="Klepikova A."/>
            <person name="Omelchenko D."/>
            <person name="Novikova G."/>
            <person name="Obukhova E."/>
            <person name="Bogdanov V."/>
            <person name="Penin A."/>
            <person name="Logacheva M."/>
        </authorList>
    </citation>
    <scope>NUCLEOTIDE SEQUENCE</scope>
    <source>
        <strain evidence="5">Hsosn_3</strain>
        <tissue evidence="5">Leaf</tissue>
    </source>
</reference>
<proteinExistence type="predicted"/>
<keyword evidence="6" id="KW-1185">Reference proteome</keyword>
<evidence type="ECO:0000256" key="2">
    <source>
        <dbReference type="ARBA" id="ARBA00023242"/>
    </source>
</evidence>
<dbReference type="GO" id="GO:0005634">
    <property type="term" value="C:nucleus"/>
    <property type="evidence" value="ECO:0007669"/>
    <property type="project" value="UniProtKB-SubCell"/>
</dbReference>
<dbReference type="Proteomes" id="UP001237642">
    <property type="component" value="Unassembled WGS sequence"/>
</dbReference>
<evidence type="ECO:0000256" key="3">
    <source>
        <dbReference type="SAM" id="MobiDB-lite"/>
    </source>
</evidence>
<feature type="region of interest" description="Disordered" evidence="3">
    <location>
        <begin position="449"/>
        <end position="469"/>
    </location>
</feature>
<dbReference type="AlphaFoldDB" id="A0AAD8IGH0"/>
<reference evidence="5" key="2">
    <citation type="submission" date="2023-05" db="EMBL/GenBank/DDBJ databases">
        <authorList>
            <person name="Schelkunov M.I."/>
        </authorList>
    </citation>
    <scope>NUCLEOTIDE SEQUENCE</scope>
    <source>
        <strain evidence="5">Hsosn_3</strain>
        <tissue evidence="5">Leaf</tissue>
    </source>
</reference>
<feature type="domain" description="C3HC-type" evidence="4">
    <location>
        <begin position="80"/>
        <end position="205"/>
    </location>
</feature>
<dbReference type="Pfam" id="PF07967">
    <property type="entry name" value="zf-C3HC"/>
    <property type="match status" value="1"/>
</dbReference>
<sequence>MEKDPEKRFNAVMDKLFYAPKSTSVGGDTITGVQAQRGQKRPNMASEFSKVQLKSRGSIAEHSKNSLVSGGALQAPLCRPWDRGDLQKRLATFKSMTWFAKPQVVSAVNCAMRGWINVDSDIISCEACGSRLLFSTPSSWTQHQVEKAANVFSLKLDNGHKIFCPWVDNACDKELAQFPPTTSTILVDDYKKRYAALLQLSALPVISSSATDLMKNPQLDDFIKESSNIKFINMSSDASSSECLGHESQNVSSPYYQALKLVSLCGWEFRLVPYFVDYSVRENSFVKDVNLSEPSSVVCTEENPSAEAISEPNKDLRFNKDPMAASKQYDPSSIVLDCRLCGASVGLWAFSTTPRPVEYIRLVGEVNGEIDDAYHKRATVTDNDNSVTTHNLATENANDISKTSSRSLVEVPSSLNLTIAGGPSPAKQNFVPTISLPVIGQNLRARFSSNFESRPGDGQSNGTSSEQCLGTENNEQCYTLQSEDDNMLVERPVTNTQIMAETDKIEFVMKDQSDNSMSITQSSSECLMLEEAAVIRSTCQEDLGPSQLRDSDVSTSGGNTSCANDETSMNDSLMMVVCAQRAPGSDIVCSKQGCSQEGDGTKATMQAVNSIIDKGLDMKQSPLPERMEFDPIRQHRHFCPWITSTGSSLPGWKQTLSALQRQKEFSSPSSVHSPSSLLIEVDDPVASIKKLFMSPSPKRAKLAHK</sequence>
<dbReference type="InterPro" id="IPR012935">
    <property type="entry name" value="NuBaID_N"/>
</dbReference>
<dbReference type="GO" id="GO:0008270">
    <property type="term" value="F:zinc ion binding"/>
    <property type="evidence" value="ECO:0007669"/>
    <property type="project" value="InterPro"/>
</dbReference>
<keyword evidence="2" id="KW-0539">Nucleus</keyword>
<accession>A0AAD8IGH0</accession>
<gene>
    <name evidence="5" type="ORF">POM88_021748</name>
</gene>
<feature type="region of interest" description="Disordered" evidence="3">
    <location>
        <begin position="543"/>
        <end position="566"/>
    </location>
</feature>
<organism evidence="5 6">
    <name type="scientific">Heracleum sosnowskyi</name>
    <dbReference type="NCBI Taxonomy" id="360622"/>
    <lineage>
        <taxon>Eukaryota</taxon>
        <taxon>Viridiplantae</taxon>
        <taxon>Streptophyta</taxon>
        <taxon>Embryophyta</taxon>
        <taxon>Tracheophyta</taxon>
        <taxon>Spermatophyta</taxon>
        <taxon>Magnoliopsida</taxon>
        <taxon>eudicotyledons</taxon>
        <taxon>Gunneridae</taxon>
        <taxon>Pentapetalae</taxon>
        <taxon>asterids</taxon>
        <taxon>campanulids</taxon>
        <taxon>Apiales</taxon>
        <taxon>Apiaceae</taxon>
        <taxon>Apioideae</taxon>
        <taxon>apioid superclade</taxon>
        <taxon>Tordylieae</taxon>
        <taxon>Tordyliinae</taxon>
        <taxon>Heracleum</taxon>
    </lineage>
</organism>
<evidence type="ECO:0000256" key="1">
    <source>
        <dbReference type="ARBA" id="ARBA00004123"/>
    </source>
</evidence>
<dbReference type="PANTHER" id="PTHR15835:SF6">
    <property type="entry name" value="ZINC FINGER C3HC-TYPE PROTEIN 1"/>
    <property type="match status" value="1"/>
</dbReference>
<evidence type="ECO:0000259" key="4">
    <source>
        <dbReference type="Pfam" id="PF07967"/>
    </source>
</evidence>
<dbReference type="PANTHER" id="PTHR15835">
    <property type="entry name" value="NUCLEAR-INTERACTING PARTNER OF ALK"/>
    <property type="match status" value="1"/>
</dbReference>
<evidence type="ECO:0000313" key="6">
    <source>
        <dbReference type="Proteomes" id="UP001237642"/>
    </source>
</evidence>
<protein>
    <submittedName>
        <fullName evidence="5">C3HC-type domain-containing protein</fullName>
    </submittedName>
</protein>
<comment type="caution">
    <text evidence="5">The sequence shown here is derived from an EMBL/GenBank/DDBJ whole genome shotgun (WGS) entry which is preliminary data.</text>
</comment>
<name>A0AAD8IGH0_9APIA</name>